<reference evidence="3 4" key="1">
    <citation type="submission" date="2024-11" db="EMBL/GenBank/DDBJ databases">
        <title>Chromosome-level genome assembly of the freshwater bivalve Anodonta woodiana.</title>
        <authorList>
            <person name="Chen X."/>
        </authorList>
    </citation>
    <scope>NUCLEOTIDE SEQUENCE [LARGE SCALE GENOMIC DNA]</scope>
    <source>
        <strain evidence="3">MN2024</strain>
        <tissue evidence="3">Gills</tissue>
    </source>
</reference>
<feature type="compositionally biased region" description="Low complexity" evidence="1">
    <location>
        <begin position="118"/>
        <end position="133"/>
    </location>
</feature>
<dbReference type="PANTHER" id="PTHR24637">
    <property type="entry name" value="COLLAGEN"/>
    <property type="match status" value="1"/>
</dbReference>
<organism evidence="3 4">
    <name type="scientific">Sinanodonta woodiana</name>
    <name type="common">Chinese pond mussel</name>
    <name type="synonym">Anodonta woodiana</name>
    <dbReference type="NCBI Taxonomy" id="1069815"/>
    <lineage>
        <taxon>Eukaryota</taxon>
        <taxon>Metazoa</taxon>
        <taxon>Spiralia</taxon>
        <taxon>Lophotrochozoa</taxon>
        <taxon>Mollusca</taxon>
        <taxon>Bivalvia</taxon>
        <taxon>Autobranchia</taxon>
        <taxon>Heteroconchia</taxon>
        <taxon>Palaeoheterodonta</taxon>
        <taxon>Unionida</taxon>
        <taxon>Unionoidea</taxon>
        <taxon>Unionidae</taxon>
        <taxon>Unioninae</taxon>
        <taxon>Sinanodonta</taxon>
    </lineage>
</organism>
<protein>
    <submittedName>
        <fullName evidence="3">Uncharacterized protein</fullName>
    </submittedName>
</protein>
<dbReference type="EMBL" id="JBJQND010000002">
    <property type="protein sequence ID" value="KAL3886442.1"/>
    <property type="molecule type" value="Genomic_DNA"/>
</dbReference>
<comment type="caution">
    <text evidence="3">The sequence shown here is derived from an EMBL/GenBank/DDBJ whole genome shotgun (WGS) entry which is preliminary data.</text>
</comment>
<sequence>MKLIQPRLSFYIVIYFVLKFAQSQVGQVDKRLPQSLLARNICYRCKTTLINKYTGETTCAEYIESCCPGFEGQSCDVGCFDCRKFQQLEKRYELIYYKIKYFQDQLMAKNDSDDKRNSNNGINGNNTSNHNGSTLQSLPGRDGLPGPKGSQGEPGRDGMPGPKGEVGDIGPVGLPGSSGPKGSKGEKGEVGPKGERGPIGPEGMIGPKGSEGPQGPPGLPGLLGVDTDVFQRLVDAFQNLSQEFSQYKMKLLEQEEIISELKSRNTYTAPPTFPFSSSSKHNPSVATTTQGYVVERKGDVTVTTKNNEIAWPYLLTDSLTPAKKPKMLKHRGCFNCREAFERYKETIMKGFQEPSPLAPFGTPLRAQQCRILKKLMQGS</sequence>
<keyword evidence="2" id="KW-0732">Signal</keyword>
<name>A0ABD3XJK7_SINWO</name>
<accession>A0ABD3XJK7</accession>
<dbReference type="InterPro" id="IPR008160">
    <property type="entry name" value="Collagen"/>
</dbReference>
<dbReference type="Proteomes" id="UP001634394">
    <property type="component" value="Unassembled WGS sequence"/>
</dbReference>
<feature type="signal peptide" evidence="2">
    <location>
        <begin position="1"/>
        <end position="23"/>
    </location>
</feature>
<feature type="region of interest" description="Disordered" evidence="1">
    <location>
        <begin position="110"/>
        <end position="220"/>
    </location>
</feature>
<proteinExistence type="predicted"/>
<feature type="compositionally biased region" description="Basic and acidic residues" evidence="1">
    <location>
        <begin position="183"/>
        <end position="196"/>
    </location>
</feature>
<gene>
    <name evidence="3" type="ORF">ACJMK2_026433</name>
</gene>
<evidence type="ECO:0000256" key="2">
    <source>
        <dbReference type="SAM" id="SignalP"/>
    </source>
</evidence>
<dbReference type="AlphaFoldDB" id="A0ABD3XJK7"/>
<evidence type="ECO:0000313" key="4">
    <source>
        <dbReference type="Proteomes" id="UP001634394"/>
    </source>
</evidence>
<dbReference type="PANTHER" id="PTHR24637:SF421">
    <property type="entry name" value="CUTICLE COLLAGEN DPY-2"/>
    <property type="match status" value="1"/>
</dbReference>
<feature type="chain" id="PRO_5044844617" evidence="2">
    <location>
        <begin position="24"/>
        <end position="379"/>
    </location>
</feature>
<feature type="compositionally biased region" description="Low complexity" evidence="1">
    <location>
        <begin position="171"/>
        <end position="181"/>
    </location>
</feature>
<dbReference type="Pfam" id="PF01391">
    <property type="entry name" value="Collagen"/>
    <property type="match status" value="1"/>
</dbReference>
<keyword evidence="4" id="KW-1185">Reference proteome</keyword>
<evidence type="ECO:0000313" key="3">
    <source>
        <dbReference type="EMBL" id="KAL3886442.1"/>
    </source>
</evidence>
<evidence type="ECO:0000256" key="1">
    <source>
        <dbReference type="SAM" id="MobiDB-lite"/>
    </source>
</evidence>